<feature type="compositionally biased region" description="Gly residues" evidence="1">
    <location>
        <begin position="239"/>
        <end position="253"/>
    </location>
</feature>
<feature type="region of interest" description="Disordered" evidence="1">
    <location>
        <begin position="1"/>
        <end position="22"/>
    </location>
</feature>
<evidence type="ECO:0000313" key="5">
    <source>
        <dbReference type="Proteomes" id="UP000323454"/>
    </source>
</evidence>
<keyword evidence="5" id="KW-1185">Reference proteome</keyword>
<evidence type="ECO:0000256" key="1">
    <source>
        <dbReference type="SAM" id="MobiDB-lite"/>
    </source>
</evidence>
<dbReference type="InterPro" id="IPR046672">
    <property type="entry name" value="DUF6542"/>
</dbReference>
<comment type="caution">
    <text evidence="4">The sequence shown here is derived from an EMBL/GenBank/DDBJ whole genome shotgun (WGS) entry which is preliminary data.</text>
</comment>
<feature type="transmembrane region" description="Helical" evidence="2">
    <location>
        <begin position="91"/>
        <end position="109"/>
    </location>
</feature>
<keyword evidence="2" id="KW-0812">Transmembrane</keyword>
<keyword evidence="2" id="KW-1133">Transmembrane helix</keyword>
<accession>A0A5B2XH95</accession>
<feature type="transmembrane region" description="Helical" evidence="2">
    <location>
        <begin position="32"/>
        <end position="50"/>
    </location>
</feature>
<gene>
    <name evidence="4" type="ORF">F0L68_10360</name>
</gene>
<dbReference type="OrthoDB" id="5192877at2"/>
<feature type="compositionally biased region" description="Basic and acidic residues" evidence="1">
    <location>
        <begin position="169"/>
        <end position="222"/>
    </location>
</feature>
<keyword evidence="2" id="KW-0472">Membrane</keyword>
<sequence length="285" mass="29925">MISTRDRDTDLDDEPGTTPWDDRPVVGSFRGLPWWAAVLIALVLAGIGAMVDLKSQQQQLGWVFKGLYFLGCAVGVALVRRRSLFAPMVQPPLILAITVPVIALATSNSPSGGLSQKALAIGTPLVNGFPAMAVTTGVTVVIGVLRIFLQRDPNQPTKEERSAALASARRSDAKAKAARTADRRGEPAKRPKPAEGRRPAADAAPERRGTAGRDSRDGRDAGAARAGGTGRPASAAGRPSGGAAGRPAQGGGRPTPPARAPRQEPPRGGRQSPPPRRPRPRDDEY</sequence>
<evidence type="ECO:0000313" key="4">
    <source>
        <dbReference type="EMBL" id="KAA2263218.1"/>
    </source>
</evidence>
<dbReference type="AlphaFoldDB" id="A0A5B2XH95"/>
<feature type="transmembrane region" description="Helical" evidence="2">
    <location>
        <begin position="62"/>
        <end position="79"/>
    </location>
</feature>
<feature type="domain" description="DUF6542" evidence="3">
    <location>
        <begin position="31"/>
        <end position="151"/>
    </location>
</feature>
<proteinExistence type="predicted"/>
<feature type="transmembrane region" description="Helical" evidence="2">
    <location>
        <begin position="129"/>
        <end position="149"/>
    </location>
</feature>
<dbReference type="Pfam" id="PF20177">
    <property type="entry name" value="DUF6542"/>
    <property type="match status" value="1"/>
</dbReference>
<dbReference type="EMBL" id="VUOB01000018">
    <property type="protein sequence ID" value="KAA2263218.1"/>
    <property type="molecule type" value="Genomic_DNA"/>
</dbReference>
<organism evidence="4 5">
    <name type="scientific">Solihabitans fulvus</name>
    <dbReference type="NCBI Taxonomy" id="1892852"/>
    <lineage>
        <taxon>Bacteria</taxon>
        <taxon>Bacillati</taxon>
        <taxon>Actinomycetota</taxon>
        <taxon>Actinomycetes</taxon>
        <taxon>Pseudonocardiales</taxon>
        <taxon>Pseudonocardiaceae</taxon>
        <taxon>Solihabitans</taxon>
    </lineage>
</organism>
<protein>
    <recommendedName>
        <fullName evidence="3">DUF6542 domain-containing protein</fullName>
    </recommendedName>
</protein>
<dbReference type="Proteomes" id="UP000323454">
    <property type="component" value="Unassembled WGS sequence"/>
</dbReference>
<evidence type="ECO:0000256" key="2">
    <source>
        <dbReference type="SAM" id="Phobius"/>
    </source>
</evidence>
<feature type="region of interest" description="Disordered" evidence="1">
    <location>
        <begin position="154"/>
        <end position="285"/>
    </location>
</feature>
<dbReference type="RefSeq" id="WP_149849294.1">
    <property type="nucleotide sequence ID" value="NZ_VUOB01000018.1"/>
</dbReference>
<evidence type="ECO:0000259" key="3">
    <source>
        <dbReference type="Pfam" id="PF20177"/>
    </source>
</evidence>
<reference evidence="4 5" key="2">
    <citation type="submission" date="2019-09" db="EMBL/GenBank/DDBJ databases">
        <authorList>
            <person name="Jin C."/>
        </authorList>
    </citation>
    <scope>NUCLEOTIDE SEQUENCE [LARGE SCALE GENOMIC DNA]</scope>
    <source>
        <strain evidence="4 5">AN110305</strain>
    </source>
</reference>
<reference evidence="4 5" key="1">
    <citation type="submission" date="2019-09" db="EMBL/GenBank/DDBJ databases">
        <title>Goodfellowia gen. nov., a new genus of the Pseudonocardineae related to Actinoalloteichus, containing Goodfellowia coeruleoviolacea gen. nov., comb. nov. gen. nov., comb. nov.</title>
        <authorList>
            <person name="Labeda D."/>
        </authorList>
    </citation>
    <scope>NUCLEOTIDE SEQUENCE [LARGE SCALE GENOMIC DNA]</scope>
    <source>
        <strain evidence="4 5">AN110305</strain>
    </source>
</reference>
<name>A0A5B2XH95_9PSEU</name>